<evidence type="ECO:0000256" key="1">
    <source>
        <dbReference type="SAM" id="Phobius"/>
    </source>
</evidence>
<evidence type="ECO:0000313" key="2">
    <source>
        <dbReference type="Proteomes" id="UP000887566"/>
    </source>
</evidence>
<evidence type="ECO:0000313" key="3">
    <source>
        <dbReference type="WBParaSite" id="PSAMB.scaffold16666size1284.g37014.t1"/>
    </source>
</evidence>
<proteinExistence type="predicted"/>
<dbReference type="WBParaSite" id="PSAMB.scaffold16666size1284.g37014.t1">
    <property type="protein sequence ID" value="PSAMB.scaffold16666size1284.g37014.t1"/>
    <property type="gene ID" value="PSAMB.scaffold16666size1284.g37014"/>
</dbReference>
<protein>
    <submittedName>
        <fullName evidence="3">Uncharacterized protein</fullName>
    </submittedName>
</protein>
<feature type="transmembrane region" description="Helical" evidence="1">
    <location>
        <begin position="26"/>
        <end position="45"/>
    </location>
</feature>
<keyword evidence="1" id="KW-1133">Transmembrane helix</keyword>
<dbReference type="AlphaFoldDB" id="A0A914V8M4"/>
<keyword evidence="2" id="KW-1185">Reference proteome</keyword>
<accession>A0A914V8M4</accession>
<name>A0A914V8M4_9BILA</name>
<dbReference type="Proteomes" id="UP000887566">
    <property type="component" value="Unplaced"/>
</dbReference>
<reference evidence="3" key="1">
    <citation type="submission" date="2022-11" db="UniProtKB">
        <authorList>
            <consortium name="WormBaseParasite"/>
        </authorList>
    </citation>
    <scope>IDENTIFICATION</scope>
</reference>
<sequence length="78" mass="8515">VALPLACFCGICFTIAAHYSNVQLFLIASAIMFGFFGLIFFAIGIEMTAECTYPASELTSAGTVDRENLNNYYLRSIS</sequence>
<keyword evidence="1" id="KW-0472">Membrane</keyword>
<keyword evidence="1" id="KW-0812">Transmembrane</keyword>
<organism evidence="2 3">
    <name type="scientific">Plectus sambesii</name>
    <dbReference type="NCBI Taxonomy" id="2011161"/>
    <lineage>
        <taxon>Eukaryota</taxon>
        <taxon>Metazoa</taxon>
        <taxon>Ecdysozoa</taxon>
        <taxon>Nematoda</taxon>
        <taxon>Chromadorea</taxon>
        <taxon>Plectida</taxon>
        <taxon>Plectina</taxon>
        <taxon>Plectoidea</taxon>
        <taxon>Plectidae</taxon>
        <taxon>Plectus</taxon>
    </lineage>
</organism>